<feature type="region of interest" description="Disordered" evidence="7">
    <location>
        <begin position="1"/>
        <end position="37"/>
    </location>
</feature>
<dbReference type="EMBL" id="JAEDAJ010000001">
    <property type="protein sequence ID" value="MBK0330480.1"/>
    <property type="molecule type" value="Genomic_DNA"/>
</dbReference>
<feature type="transmembrane region" description="Helical" evidence="8">
    <location>
        <begin position="110"/>
        <end position="129"/>
    </location>
</feature>
<keyword evidence="11" id="KW-1185">Reference proteome</keyword>
<dbReference type="PRINTS" id="PR01036">
    <property type="entry name" value="TCRTETB"/>
</dbReference>
<feature type="compositionally biased region" description="Low complexity" evidence="7">
    <location>
        <begin position="17"/>
        <end position="37"/>
    </location>
</feature>
<evidence type="ECO:0000256" key="4">
    <source>
        <dbReference type="ARBA" id="ARBA00022692"/>
    </source>
</evidence>
<dbReference type="Gene3D" id="1.20.1250.20">
    <property type="entry name" value="MFS general substrate transporter like domains"/>
    <property type="match status" value="1"/>
</dbReference>
<feature type="transmembrane region" description="Helical" evidence="8">
    <location>
        <begin position="440"/>
        <end position="458"/>
    </location>
</feature>
<dbReference type="SUPFAM" id="SSF103473">
    <property type="entry name" value="MFS general substrate transporter"/>
    <property type="match status" value="1"/>
</dbReference>
<evidence type="ECO:0000256" key="3">
    <source>
        <dbReference type="ARBA" id="ARBA00022475"/>
    </source>
</evidence>
<evidence type="ECO:0000259" key="9">
    <source>
        <dbReference type="PROSITE" id="PS50850"/>
    </source>
</evidence>
<feature type="transmembrane region" description="Helical" evidence="8">
    <location>
        <begin position="44"/>
        <end position="65"/>
    </location>
</feature>
<protein>
    <submittedName>
        <fullName evidence="10">Multidrug efflux MFS transporter</fullName>
    </submittedName>
</protein>
<name>A0ABS1B7B1_9MICO</name>
<organism evidence="10 11">
    <name type="scientific">Brachybacterium halotolerans</name>
    <dbReference type="NCBI Taxonomy" id="2795215"/>
    <lineage>
        <taxon>Bacteria</taxon>
        <taxon>Bacillati</taxon>
        <taxon>Actinomycetota</taxon>
        <taxon>Actinomycetes</taxon>
        <taxon>Micrococcales</taxon>
        <taxon>Dermabacteraceae</taxon>
        <taxon>Brachybacterium</taxon>
    </lineage>
</organism>
<evidence type="ECO:0000256" key="2">
    <source>
        <dbReference type="ARBA" id="ARBA00022448"/>
    </source>
</evidence>
<feature type="transmembrane region" description="Helical" evidence="8">
    <location>
        <begin position="198"/>
        <end position="218"/>
    </location>
</feature>
<keyword evidence="4 8" id="KW-0812">Transmembrane</keyword>
<evidence type="ECO:0000256" key="5">
    <source>
        <dbReference type="ARBA" id="ARBA00022989"/>
    </source>
</evidence>
<dbReference type="Gene3D" id="1.20.1720.10">
    <property type="entry name" value="Multidrug resistance protein D"/>
    <property type="match status" value="1"/>
</dbReference>
<comment type="caution">
    <text evidence="10">The sequence shown here is derived from an EMBL/GenBank/DDBJ whole genome shotgun (WGS) entry which is preliminary data.</text>
</comment>
<dbReference type="InterPro" id="IPR011701">
    <property type="entry name" value="MFS"/>
</dbReference>
<evidence type="ECO:0000256" key="1">
    <source>
        <dbReference type="ARBA" id="ARBA00004651"/>
    </source>
</evidence>
<evidence type="ECO:0000256" key="6">
    <source>
        <dbReference type="ARBA" id="ARBA00023136"/>
    </source>
</evidence>
<dbReference type="PROSITE" id="PS50850">
    <property type="entry name" value="MFS"/>
    <property type="match status" value="1"/>
</dbReference>
<evidence type="ECO:0000256" key="7">
    <source>
        <dbReference type="SAM" id="MobiDB-lite"/>
    </source>
</evidence>
<dbReference type="PANTHER" id="PTHR42718:SF42">
    <property type="entry name" value="EXPORT PROTEIN"/>
    <property type="match status" value="1"/>
</dbReference>
<gene>
    <name evidence="10" type="ORF">I8D64_03600</name>
</gene>
<feature type="transmembrane region" description="Helical" evidence="8">
    <location>
        <begin position="168"/>
        <end position="186"/>
    </location>
</feature>
<feature type="transmembrane region" description="Helical" evidence="8">
    <location>
        <begin position="393"/>
        <end position="414"/>
    </location>
</feature>
<feature type="transmembrane region" description="Helical" evidence="8">
    <location>
        <begin position="302"/>
        <end position="326"/>
    </location>
</feature>
<dbReference type="CDD" id="cd17503">
    <property type="entry name" value="MFS_LmrB_MDR_like"/>
    <property type="match status" value="1"/>
</dbReference>
<feature type="transmembrane region" description="Helical" evidence="8">
    <location>
        <begin position="135"/>
        <end position="156"/>
    </location>
</feature>
<accession>A0ABS1B7B1</accession>
<keyword evidence="3" id="KW-1003">Cell membrane</keyword>
<sequence length="534" mass="55228">MPAEPRATDPRTAAQDPTSAAARASTPAPDQAPTQPAELRPWPALWSMIIGFFMLLVDGTIVSIATPRIQDELDADITKVIWVTSAYLLAYAVPLLVTGRLGDRLGPKRVYLAGLVVFTLASLWCGLSGTIEMLILARVVQGLGAALMTPQTMTVITRMFPPQQRGPAMALWGATAGVANLVGPILGGVLVDGLGWEWIFFVNVPVGIVGFVLAMRLVPNLESHAHRFDLPGVLLSAVGMFLVVFGIQEGSTYDWGTITGIISVPLLIGAGIVVLVLFVLWQAKQKGGEPLLPLGLFRDRNFAVANLAIAGVGAAIVTFALPIVLWTQNVKGFSPTQSALLLAPMAIIGGGLSPLVGKNLHRWNTRLLAVVGLALFGLGIAAMGVLVMNDAAWYWLLIPGAVMGLGNAGMWAPLSISATYGLSRAQAGAGSGVYNAMRQLGAVIGSAAIAAVMASRITSEFADAGLGGGSGAGGGESDHAAAGGEAGASSGGVLPDMLHAPYAHAMGESLFLPAAIMGVAVIAALFLRNANARR</sequence>
<evidence type="ECO:0000313" key="10">
    <source>
        <dbReference type="EMBL" id="MBK0330480.1"/>
    </source>
</evidence>
<dbReference type="InterPro" id="IPR004638">
    <property type="entry name" value="EmrB-like"/>
</dbReference>
<dbReference type="Pfam" id="PF07690">
    <property type="entry name" value="MFS_1"/>
    <property type="match status" value="1"/>
</dbReference>
<comment type="subcellular location">
    <subcellularLocation>
        <location evidence="1">Cell membrane</location>
        <topology evidence="1">Multi-pass membrane protein</topology>
    </subcellularLocation>
</comment>
<feature type="transmembrane region" description="Helical" evidence="8">
    <location>
        <begin position="510"/>
        <end position="527"/>
    </location>
</feature>
<evidence type="ECO:0000313" key="11">
    <source>
        <dbReference type="Proteomes" id="UP000612352"/>
    </source>
</evidence>
<reference evidence="10 11" key="1">
    <citation type="submission" date="2020-12" db="EMBL/GenBank/DDBJ databases">
        <title>Brachybacterium sp. MASK1Z-5, whole genome shotgun sequence.</title>
        <authorList>
            <person name="Tuo L."/>
        </authorList>
    </citation>
    <scope>NUCLEOTIDE SEQUENCE [LARGE SCALE GENOMIC DNA]</scope>
    <source>
        <strain evidence="10 11">MASK1Z-5</strain>
    </source>
</reference>
<feature type="transmembrane region" description="Helical" evidence="8">
    <location>
        <begin position="367"/>
        <end position="387"/>
    </location>
</feature>
<feature type="transmembrane region" description="Helical" evidence="8">
    <location>
        <begin position="338"/>
        <end position="355"/>
    </location>
</feature>
<feature type="transmembrane region" description="Helical" evidence="8">
    <location>
        <begin position="260"/>
        <end position="281"/>
    </location>
</feature>
<keyword evidence="6 8" id="KW-0472">Membrane</keyword>
<proteinExistence type="predicted"/>
<feature type="transmembrane region" description="Helical" evidence="8">
    <location>
        <begin position="230"/>
        <end position="248"/>
    </location>
</feature>
<dbReference type="InterPro" id="IPR036259">
    <property type="entry name" value="MFS_trans_sf"/>
</dbReference>
<feature type="domain" description="Major facilitator superfamily (MFS) profile" evidence="9">
    <location>
        <begin position="44"/>
        <end position="532"/>
    </location>
</feature>
<keyword evidence="2" id="KW-0813">Transport</keyword>
<keyword evidence="5 8" id="KW-1133">Transmembrane helix</keyword>
<dbReference type="RefSeq" id="WP_200501088.1">
    <property type="nucleotide sequence ID" value="NZ_JAEDAJ010000001.1"/>
</dbReference>
<dbReference type="InterPro" id="IPR020846">
    <property type="entry name" value="MFS_dom"/>
</dbReference>
<dbReference type="Proteomes" id="UP000612352">
    <property type="component" value="Unassembled WGS sequence"/>
</dbReference>
<dbReference type="NCBIfam" id="TIGR00711">
    <property type="entry name" value="efflux_EmrB"/>
    <property type="match status" value="1"/>
</dbReference>
<evidence type="ECO:0000256" key="8">
    <source>
        <dbReference type="SAM" id="Phobius"/>
    </source>
</evidence>
<dbReference type="PANTHER" id="PTHR42718">
    <property type="entry name" value="MAJOR FACILITATOR SUPERFAMILY MULTIDRUG TRANSPORTER MFSC"/>
    <property type="match status" value="1"/>
</dbReference>
<feature type="transmembrane region" description="Helical" evidence="8">
    <location>
        <begin position="77"/>
        <end position="98"/>
    </location>
</feature>